<reference evidence="7" key="1">
    <citation type="journal article" date="2019" name="Int. J. Syst. Evol. Microbiol.">
        <title>The Global Catalogue of Microorganisms (GCM) 10K type strain sequencing project: providing services to taxonomists for standard genome sequencing and annotation.</title>
        <authorList>
            <consortium name="The Broad Institute Genomics Platform"/>
            <consortium name="The Broad Institute Genome Sequencing Center for Infectious Disease"/>
            <person name="Wu L."/>
            <person name="Ma J."/>
        </authorList>
    </citation>
    <scope>NUCLEOTIDE SEQUENCE [LARGE SCALE GENOMIC DNA]</scope>
    <source>
        <strain evidence="7">JCM 4586</strain>
    </source>
</reference>
<evidence type="ECO:0000256" key="2">
    <source>
        <dbReference type="ARBA" id="ARBA00023002"/>
    </source>
</evidence>
<dbReference type="Gene3D" id="3.30.360.10">
    <property type="entry name" value="Dihydrodipicolinate Reductase, domain 2"/>
    <property type="match status" value="1"/>
</dbReference>
<comment type="similarity">
    <text evidence="1">Belongs to the Gfo/Idh/MocA family.</text>
</comment>
<dbReference type="SUPFAM" id="SSF55347">
    <property type="entry name" value="Glyceraldehyde-3-phosphate dehydrogenase-like, C-terminal domain"/>
    <property type="match status" value="1"/>
</dbReference>
<sequence>MSAREQAREQGPAAGTVRLGLLGCADIALRRVLPAVARTGGIALTAVAARDAARAAGVAREYGAEAADGYAELLERDDVDAVYVPLPSALHAEWTERALLAGKHVLAEKPLTLDAGETARLVGLARSRGLVLMENFMFVHHPQHRRVRQLLDEGAIGEVRTVHAAFTIPPRPGGDIRYRADLGGGALFDVGVYPLRAAQLLLGPGLEVVGADLRTDPERGVDVAGGVLLRRHDGVTAHLTFGMEHHYTSRYEVLGSAGRLRLDHAFTPPADHRPVVAIERRGGVEELELEPFDQVTAAVRALVTTIGSGAGTTTGEATVRHAELVADVHRAGHAHSGGGRAARSGSGRAGTARRLAEYAVGGEEK</sequence>
<accession>A0ABQ2YTE7</accession>
<dbReference type="InterPro" id="IPR050984">
    <property type="entry name" value="Gfo/Idh/MocA_domain"/>
</dbReference>
<evidence type="ECO:0000313" key="7">
    <source>
        <dbReference type="Proteomes" id="UP000659223"/>
    </source>
</evidence>
<feature type="region of interest" description="Disordered" evidence="3">
    <location>
        <begin position="331"/>
        <end position="365"/>
    </location>
</feature>
<evidence type="ECO:0000256" key="1">
    <source>
        <dbReference type="ARBA" id="ARBA00010928"/>
    </source>
</evidence>
<keyword evidence="7" id="KW-1185">Reference proteome</keyword>
<evidence type="ECO:0000256" key="3">
    <source>
        <dbReference type="SAM" id="MobiDB-lite"/>
    </source>
</evidence>
<dbReference type="Pfam" id="PF22725">
    <property type="entry name" value="GFO_IDH_MocA_C3"/>
    <property type="match status" value="1"/>
</dbReference>
<protein>
    <submittedName>
        <fullName evidence="6">Oxidoreductase</fullName>
    </submittedName>
</protein>
<proteinExistence type="inferred from homology"/>
<dbReference type="InterPro" id="IPR000683">
    <property type="entry name" value="Gfo/Idh/MocA-like_OxRdtase_N"/>
</dbReference>
<evidence type="ECO:0000259" key="5">
    <source>
        <dbReference type="Pfam" id="PF22725"/>
    </source>
</evidence>
<name>A0ABQ2YTE7_9ACTN</name>
<dbReference type="SUPFAM" id="SSF51735">
    <property type="entry name" value="NAD(P)-binding Rossmann-fold domains"/>
    <property type="match status" value="1"/>
</dbReference>
<evidence type="ECO:0000313" key="6">
    <source>
        <dbReference type="EMBL" id="GGX91775.1"/>
    </source>
</evidence>
<comment type="caution">
    <text evidence="6">The sequence shown here is derived from an EMBL/GenBank/DDBJ whole genome shotgun (WGS) entry which is preliminary data.</text>
</comment>
<dbReference type="Proteomes" id="UP000659223">
    <property type="component" value="Unassembled WGS sequence"/>
</dbReference>
<gene>
    <name evidence="6" type="ORF">GCM10010324_41810</name>
</gene>
<organism evidence="6 7">
    <name type="scientific">Streptomyces hiroshimensis</name>
    <dbReference type="NCBI Taxonomy" id="66424"/>
    <lineage>
        <taxon>Bacteria</taxon>
        <taxon>Bacillati</taxon>
        <taxon>Actinomycetota</taxon>
        <taxon>Actinomycetes</taxon>
        <taxon>Kitasatosporales</taxon>
        <taxon>Streptomycetaceae</taxon>
        <taxon>Streptomyces</taxon>
    </lineage>
</organism>
<dbReference type="EMBL" id="BMUT01000009">
    <property type="protein sequence ID" value="GGX91775.1"/>
    <property type="molecule type" value="Genomic_DNA"/>
</dbReference>
<dbReference type="PANTHER" id="PTHR22604">
    <property type="entry name" value="OXIDOREDUCTASES"/>
    <property type="match status" value="1"/>
</dbReference>
<feature type="domain" description="Gfo/Idh/MocA-like oxidoreductase N-terminal" evidence="4">
    <location>
        <begin position="18"/>
        <end position="136"/>
    </location>
</feature>
<keyword evidence="2" id="KW-0560">Oxidoreductase</keyword>
<dbReference type="InterPro" id="IPR036291">
    <property type="entry name" value="NAD(P)-bd_dom_sf"/>
</dbReference>
<dbReference type="Pfam" id="PF01408">
    <property type="entry name" value="GFO_IDH_MocA"/>
    <property type="match status" value="1"/>
</dbReference>
<feature type="domain" description="GFO/IDH/MocA-like oxidoreductase" evidence="5">
    <location>
        <begin position="144"/>
        <end position="261"/>
    </location>
</feature>
<dbReference type="PANTHER" id="PTHR22604:SF105">
    <property type="entry name" value="TRANS-1,2-DIHYDROBENZENE-1,2-DIOL DEHYDROGENASE"/>
    <property type="match status" value="1"/>
</dbReference>
<evidence type="ECO:0000259" key="4">
    <source>
        <dbReference type="Pfam" id="PF01408"/>
    </source>
</evidence>
<dbReference type="RefSeq" id="WP_229899557.1">
    <property type="nucleotide sequence ID" value="NZ_BMUT01000009.1"/>
</dbReference>
<dbReference type="InterPro" id="IPR055170">
    <property type="entry name" value="GFO_IDH_MocA-like_dom"/>
</dbReference>
<feature type="compositionally biased region" description="Low complexity" evidence="3">
    <location>
        <begin position="341"/>
        <end position="353"/>
    </location>
</feature>
<dbReference type="Gene3D" id="3.40.50.720">
    <property type="entry name" value="NAD(P)-binding Rossmann-like Domain"/>
    <property type="match status" value="1"/>
</dbReference>